<dbReference type="HOGENOM" id="CLU_1804920_0_0_0"/>
<feature type="signal peptide" evidence="1">
    <location>
        <begin position="1"/>
        <end position="17"/>
    </location>
</feature>
<reference evidence="2" key="1">
    <citation type="submission" date="2006-10" db="EMBL/GenBank/DDBJ databases">
        <title>Complete sequence of Solibacter usitatus Ellin6076.</title>
        <authorList>
            <consortium name="US DOE Joint Genome Institute"/>
            <person name="Copeland A."/>
            <person name="Lucas S."/>
            <person name="Lapidus A."/>
            <person name="Barry K."/>
            <person name="Detter J.C."/>
            <person name="Glavina del Rio T."/>
            <person name="Hammon N."/>
            <person name="Israni S."/>
            <person name="Dalin E."/>
            <person name="Tice H."/>
            <person name="Pitluck S."/>
            <person name="Thompson L.S."/>
            <person name="Brettin T."/>
            <person name="Bruce D."/>
            <person name="Han C."/>
            <person name="Tapia R."/>
            <person name="Gilna P."/>
            <person name="Schmutz J."/>
            <person name="Larimer F."/>
            <person name="Land M."/>
            <person name="Hauser L."/>
            <person name="Kyrpides N."/>
            <person name="Mikhailova N."/>
            <person name="Janssen P.H."/>
            <person name="Kuske C.R."/>
            <person name="Richardson P."/>
        </authorList>
    </citation>
    <scope>NUCLEOTIDE SEQUENCE</scope>
    <source>
        <strain evidence="2">Ellin6076</strain>
    </source>
</reference>
<evidence type="ECO:0000256" key="1">
    <source>
        <dbReference type="SAM" id="SignalP"/>
    </source>
</evidence>
<proteinExistence type="predicted"/>
<gene>
    <name evidence="2" type="ordered locus">Acid_2749</name>
</gene>
<dbReference type="AlphaFoldDB" id="Q023V3"/>
<feature type="chain" id="PRO_5004163077" description="DUF3828 domain-containing protein" evidence="1">
    <location>
        <begin position="18"/>
        <end position="143"/>
    </location>
</feature>
<sequence length="143" mass="15654" precursor="true">MLRRAIFVLAFAACCTAAGDPSGDPAGEVLDLFTNVAASLSAGSVSQFMAAFDSAMPGYAQLRDNVTALIAQGDIQSFIDPVENEGTETRRAVEWKWKLRIKRLQDPTASDVREENVKAQVEKRAGKWRITQFEPVSFFAPAK</sequence>
<keyword evidence="1" id="KW-0732">Signal</keyword>
<protein>
    <recommendedName>
        <fullName evidence="3">DUF3828 domain-containing protein</fullName>
    </recommendedName>
</protein>
<organism evidence="2">
    <name type="scientific">Solibacter usitatus (strain Ellin6076)</name>
    <dbReference type="NCBI Taxonomy" id="234267"/>
    <lineage>
        <taxon>Bacteria</taxon>
        <taxon>Pseudomonadati</taxon>
        <taxon>Acidobacteriota</taxon>
        <taxon>Terriglobia</taxon>
        <taxon>Bryobacterales</taxon>
        <taxon>Solibacteraceae</taxon>
        <taxon>Candidatus Solibacter</taxon>
    </lineage>
</organism>
<dbReference type="KEGG" id="sus:Acid_2749"/>
<evidence type="ECO:0000313" key="2">
    <source>
        <dbReference type="EMBL" id="ABJ83737.1"/>
    </source>
</evidence>
<name>Q023V3_SOLUE</name>
<dbReference type="EMBL" id="CP000473">
    <property type="protein sequence ID" value="ABJ83737.1"/>
    <property type="molecule type" value="Genomic_DNA"/>
</dbReference>
<accession>Q023V3</accession>
<dbReference type="InParanoid" id="Q023V3"/>
<dbReference type="OrthoDB" id="9890763at2"/>
<evidence type="ECO:0008006" key="3">
    <source>
        <dbReference type="Google" id="ProtNLM"/>
    </source>
</evidence>
<dbReference type="STRING" id="234267.Acid_2749"/>